<feature type="transmembrane region" description="Helical" evidence="6">
    <location>
        <begin position="6"/>
        <end position="23"/>
    </location>
</feature>
<dbReference type="Pfam" id="PF08534">
    <property type="entry name" value="Redoxin"/>
    <property type="match status" value="1"/>
</dbReference>
<keyword evidence="3" id="KW-0201">Cytochrome c-type biogenesis</keyword>
<dbReference type="GO" id="GO:0015036">
    <property type="term" value="F:disulfide oxidoreductase activity"/>
    <property type="evidence" value="ECO:0007669"/>
    <property type="project" value="InterPro"/>
</dbReference>
<dbReference type="PROSITE" id="PS51352">
    <property type="entry name" value="THIOREDOXIN_2"/>
    <property type="match status" value="1"/>
</dbReference>
<dbReference type="Gene3D" id="3.40.30.10">
    <property type="entry name" value="Glutaredoxin"/>
    <property type="match status" value="1"/>
</dbReference>
<dbReference type="InterPro" id="IPR050553">
    <property type="entry name" value="Thioredoxin_ResA/DsbE_sf"/>
</dbReference>
<dbReference type="GO" id="GO:0030288">
    <property type="term" value="C:outer membrane-bounded periplasmic space"/>
    <property type="evidence" value="ECO:0007669"/>
    <property type="project" value="InterPro"/>
</dbReference>
<dbReference type="SUPFAM" id="SSF52833">
    <property type="entry name" value="Thioredoxin-like"/>
    <property type="match status" value="1"/>
</dbReference>
<evidence type="ECO:0000256" key="4">
    <source>
        <dbReference type="ARBA" id="ARBA00023157"/>
    </source>
</evidence>
<accession>A0A3B0ZFQ0</accession>
<keyword evidence="6" id="KW-0812">Transmembrane</keyword>
<dbReference type="NCBIfam" id="TIGR00385">
    <property type="entry name" value="dsbE"/>
    <property type="match status" value="1"/>
</dbReference>
<comment type="subcellular location">
    <subcellularLocation>
        <location evidence="1">Cell envelope</location>
    </subcellularLocation>
</comment>
<dbReference type="InterPro" id="IPR036249">
    <property type="entry name" value="Thioredoxin-like_sf"/>
</dbReference>
<evidence type="ECO:0000256" key="6">
    <source>
        <dbReference type="SAM" id="Phobius"/>
    </source>
</evidence>
<feature type="domain" description="Thioredoxin" evidence="7">
    <location>
        <begin position="36"/>
        <end position="179"/>
    </location>
</feature>
<dbReference type="CDD" id="cd03010">
    <property type="entry name" value="TlpA_like_DsbE"/>
    <property type="match status" value="1"/>
</dbReference>
<keyword evidence="6" id="KW-0472">Membrane</keyword>
<gene>
    <name evidence="8" type="ORF">MNBD_GAMMA16-600</name>
</gene>
<evidence type="ECO:0000313" key="8">
    <source>
        <dbReference type="EMBL" id="VAW87033.1"/>
    </source>
</evidence>
<dbReference type="InterPro" id="IPR004799">
    <property type="entry name" value="Periplasmic_diS_OxRdtase_DsbE"/>
</dbReference>
<reference evidence="8" key="1">
    <citation type="submission" date="2018-06" db="EMBL/GenBank/DDBJ databases">
        <authorList>
            <person name="Zhirakovskaya E."/>
        </authorList>
    </citation>
    <scope>NUCLEOTIDE SEQUENCE</scope>
</reference>
<evidence type="ECO:0000256" key="2">
    <source>
        <dbReference type="ARBA" id="ARBA00007758"/>
    </source>
</evidence>
<evidence type="ECO:0000256" key="1">
    <source>
        <dbReference type="ARBA" id="ARBA00004196"/>
    </source>
</evidence>
<dbReference type="InterPro" id="IPR013740">
    <property type="entry name" value="Redoxin"/>
</dbReference>
<dbReference type="GO" id="GO:0017004">
    <property type="term" value="P:cytochrome complex assembly"/>
    <property type="evidence" value="ECO:0007669"/>
    <property type="project" value="UniProtKB-KW"/>
</dbReference>
<keyword evidence="6" id="KW-1133">Transmembrane helix</keyword>
<dbReference type="PANTHER" id="PTHR42852">
    <property type="entry name" value="THIOL:DISULFIDE INTERCHANGE PROTEIN DSBE"/>
    <property type="match status" value="1"/>
</dbReference>
<sequence>MMGRSLRYFLPLAVFFIFTGFLYKGLSLKPSEIPSPLIGKLAPVFELPTLHDSNTTFSTEQMKGKVWLFNVWASWCPSCRVEHPAFIELAKRNIVTIVGLSYKDERKDGQQWLRAHGGDPYTHIAFDYEGRVAIDWGVYGAPETFLVDKNGIIQYKHIGPVTYRDLEEIIIPKIKELQG</sequence>
<keyword evidence="5" id="KW-0676">Redox-active center</keyword>
<organism evidence="8">
    <name type="scientific">hydrothermal vent metagenome</name>
    <dbReference type="NCBI Taxonomy" id="652676"/>
    <lineage>
        <taxon>unclassified sequences</taxon>
        <taxon>metagenomes</taxon>
        <taxon>ecological metagenomes</taxon>
    </lineage>
</organism>
<proteinExistence type="inferred from homology"/>
<evidence type="ECO:0000256" key="3">
    <source>
        <dbReference type="ARBA" id="ARBA00022748"/>
    </source>
</evidence>
<dbReference type="InterPro" id="IPR013766">
    <property type="entry name" value="Thioredoxin_domain"/>
</dbReference>
<evidence type="ECO:0000256" key="5">
    <source>
        <dbReference type="ARBA" id="ARBA00023284"/>
    </source>
</evidence>
<dbReference type="EMBL" id="UOFO01000109">
    <property type="protein sequence ID" value="VAW87033.1"/>
    <property type="molecule type" value="Genomic_DNA"/>
</dbReference>
<comment type="similarity">
    <text evidence="2">Belongs to the thioredoxin family. DsbE subfamily.</text>
</comment>
<protein>
    <submittedName>
        <fullName evidence="8">Cytochrome c-type biogenesis protein CcmG/DsbE, thiol:disulfide oxidoreductase</fullName>
    </submittedName>
</protein>
<evidence type="ECO:0000259" key="7">
    <source>
        <dbReference type="PROSITE" id="PS51352"/>
    </source>
</evidence>
<keyword evidence="4" id="KW-1015">Disulfide bond</keyword>
<dbReference type="AlphaFoldDB" id="A0A3B0ZFQ0"/>
<name>A0A3B0ZFQ0_9ZZZZ</name>
<dbReference type="PANTHER" id="PTHR42852:SF6">
    <property type="entry name" value="THIOL:DISULFIDE INTERCHANGE PROTEIN DSBE"/>
    <property type="match status" value="1"/>
</dbReference>